<dbReference type="Ensembl" id="ENSSSCT00040012162.1">
    <property type="protein sequence ID" value="ENSSSCP00040004563.1"/>
    <property type="gene ID" value="ENSSSCG00040009403.1"/>
</dbReference>
<protein>
    <submittedName>
        <fullName evidence="1">Uncharacterized protein</fullName>
    </submittedName>
</protein>
<name>A0A8D1DBN8_PIG</name>
<accession>A0A8D1DBN8</accession>
<evidence type="ECO:0000313" key="2">
    <source>
        <dbReference type="Proteomes" id="UP000694722"/>
    </source>
</evidence>
<evidence type="ECO:0000313" key="1">
    <source>
        <dbReference type="Ensembl" id="ENSSSCP00040004563.1"/>
    </source>
</evidence>
<dbReference type="Proteomes" id="UP000694722">
    <property type="component" value="Unplaced"/>
</dbReference>
<organism evidence="1 2">
    <name type="scientific">Sus scrofa</name>
    <name type="common">Pig</name>
    <dbReference type="NCBI Taxonomy" id="9823"/>
    <lineage>
        <taxon>Eukaryota</taxon>
        <taxon>Metazoa</taxon>
        <taxon>Chordata</taxon>
        <taxon>Craniata</taxon>
        <taxon>Vertebrata</taxon>
        <taxon>Euteleostomi</taxon>
        <taxon>Mammalia</taxon>
        <taxon>Eutheria</taxon>
        <taxon>Laurasiatheria</taxon>
        <taxon>Artiodactyla</taxon>
        <taxon>Suina</taxon>
        <taxon>Suidae</taxon>
        <taxon>Sus</taxon>
    </lineage>
</organism>
<dbReference type="AlphaFoldDB" id="A0A8D1DBN8"/>
<proteinExistence type="predicted"/>
<sequence length="193" mass="22591">TQVTAVTTPNPEPLGHQRTADTFYSHTKINTYIHTYVGINLSKEVKDLYTEKYKTLIKETADDLLKKCTDSPCSWTGRINTVEVAIPPKVICTFNVISIKLTMTFFTRTNNPKVYMEPQKIHNCQNNLEEKEQNRKHHPPRLLTILQSYSNQNGMVLAQRQTYRSMQQSREPRNKHTRPWSIHLQQRTQEYTL</sequence>
<reference evidence="1" key="1">
    <citation type="submission" date="2025-08" db="UniProtKB">
        <authorList>
            <consortium name="Ensembl"/>
        </authorList>
    </citation>
    <scope>IDENTIFICATION</scope>
</reference>